<dbReference type="InterPro" id="IPR011032">
    <property type="entry name" value="GroES-like_sf"/>
</dbReference>
<evidence type="ECO:0000256" key="12">
    <source>
        <dbReference type="RuleBase" id="RU361277"/>
    </source>
</evidence>
<dbReference type="Gene3D" id="3.40.640.10">
    <property type="entry name" value="Type I PLP-dependent aspartate aminotransferase-like (Major domain)"/>
    <property type="match status" value="1"/>
</dbReference>
<evidence type="ECO:0000313" key="16">
    <source>
        <dbReference type="Proteomes" id="UP000325780"/>
    </source>
</evidence>
<dbReference type="InterPro" id="IPR015421">
    <property type="entry name" value="PyrdxlP-dep_Trfase_major"/>
</dbReference>
<evidence type="ECO:0000259" key="14">
    <source>
        <dbReference type="SMART" id="SM00829"/>
    </source>
</evidence>
<keyword evidence="7 12" id="KW-0862">Zinc</keyword>
<evidence type="ECO:0000256" key="8">
    <source>
        <dbReference type="ARBA" id="ARBA00022898"/>
    </source>
</evidence>
<dbReference type="EMBL" id="ML742246">
    <property type="protein sequence ID" value="KAE8146710.1"/>
    <property type="molecule type" value="Genomic_DNA"/>
</dbReference>
<dbReference type="Gene3D" id="3.90.180.10">
    <property type="entry name" value="Medium-chain alcohol dehydrogenases, catalytic domain"/>
    <property type="match status" value="1"/>
</dbReference>
<evidence type="ECO:0000313" key="15">
    <source>
        <dbReference type="EMBL" id="KAE8146710.1"/>
    </source>
</evidence>
<feature type="region of interest" description="Disordered" evidence="13">
    <location>
        <begin position="1"/>
        <end position="29"/>
    </location>
</feature>
<evidence type="ECO:0000256" key="4">
    <source>
        <dbReference type="ARBA" id="ARBA00008072"/>
    </source>
</evidence>
<dbReference type="AlphaFoldDB" id="A0A5N6TKB0"/>
<evidence type="ECO:0000256" key="10">
    <source>
        <dbReference type="ARBA" id="ARBA00023027"/>
    </source>
</evidence>
<dbReference type="Gene3D" id="3.40.50.720">
    <property type="entry name" value="NAD(P)-binding Rossmann-like Domain"/>
    <property type="match status" value="1"/>
</dbReference>
<dbReference type="GO" id="GO:0005737">
    <property type="term" value="C:cytoplasm"/>
    <property type="evidence" value="ECO:0007669"/>
    <property type="project" value="TreeGrafter"/>
</dbReference>
<dbReference type="InterPro" id="IPR020843">
    <property type="entry name" value="ER"/>
</dbReference>
<dbReference type="Pfam" id="PF08240">
    <property type="entry name" value="ADH_N"/>
    <property type="match status" value="1"/>
</dbReference>
<reference evidence="15 16" key="1">
    <citation type="submission" date="2019-04" db="EMBL/GenBank/DDBJ databases">
        <title>Friends and foes A comparative genomics study of 23 Aspergillus species from section Flavi.</title>
        <authorList>
            <consortium name="DOE Joint Genome Institute"/>
            <person name="Kjaerbolling I."/>
            <person name="Vesth T."/>
            <person name="Frisvad J.C."/>
            <person name="Nybo J.L."/>
            <person name="Theobald S."/>
            <person name="Kildgaard S."/>
            <person name="Isbrandt T."/>
            <person name="Kuo A."/>
            <person name="Sato A."/>
            <person name="Lyhne E.K."/>
            <person name="Kogle M.E."/>
            <person name="Wiebenga A."/>
            <person name="Kun R.S."/>
            <person name="Lubbers R.J."/>
            <person name="Makela M.R."/>
            <person name="Barry K."/>
            <person name="Chovatia M."/>
            <person name="Clum A."/>
            <person name="Daum C."/>
            <person name="Haridas S."/>
            <person name="He G."/>
            <person name="LaButti K."/>
            <person name="Lipzen A."/>
            <person name="Mondo S."/>
            <person name="Riley R."/>
            <person name="Salamov A."/>
            <person name="Simmons B.A."/>
            <person name="Magnuson J.K."/>
            <person name="Henrissat B."/>
            <person name="Mortensen U.H."/>
            <person name="Larsen T.O."/>
            <person name="Devries R.P."/>
            <person name="Grigoriev I.V."/>
            <person name="Machida M."/>
            <person name="Baker S.E."/>
            <person name="Andersen M.R."/>
        </authorList>
    </citation>
    <scope>NUCLEOTIDE SEQUENCE [LARGE SCALE GENOMIC DNA]</scope>
    <source>
        <strain evidence="15 16">IBT 18842</strain>
    </source>
</reference>
<dbReference type="InterPro" id="IPR001597">
    <property type="entry name" value="ArAA_b-elim_lyase/Thr_aldolase"/>
</dbReference>
<dbReference type="GO" id="GO:0004022">
    <property type="term" value="F:alcohol dehydrogenase (NAD+) activity"/>
    <property type="evidence" value="ECO:0007669"/>
    <property type="project" value="UniProtKB-EC"/>
</dbReference>
<dbReference type="InterPro" id="IPR015424">
    <property type="entry name" value="PyrdxlP-dep_Trfase"/>
</dbReference>
<dbReference type="GO" id="GO:0008270">
    <property type="term" value="F:zinc ion binding"/>
    <property type="evidence" value="ECO:0007669"/>
    <property type="project" value="InterPro"/>
</dbReference>
<dbReference type="GO" id="GO:0006520">
    <property type="term" value="P:amino acid metabolic process"/>
    <property type="evidence" value="ECO:0007669"/>
    <property type="project" value="InterPro"/>
</dbReference>
<keyword evidence="11" id="KW-0456">Lyase</keyword>
<name>A0A5N6TKB0_ASPAV</name>
<dbReference type="FunFam" id="3.40.50.720:FF:000039">
    <property type="entry name" value="Alcohol dehydrogenase AdhP"/>
    <property type="match status" value="1"/>
</dbReference>
<sequence>MFHCLSTHSRKQQLIVSGTPRPQNTDSMGSIAFPSLPYRPPGQVLPTTQWGHVFRSQGETIELKQIPVGKPGPDEVLVQIEYSGVCHTDLHAWKGDWPVAPKSNLVGGHEGVGLVAAIGSQVRDLRIGDTVGIQWVNRTCGICEFCAAGNQPLCPQLQLSGYTVDGTFQQYTICKADNAIRIPPGIALEEAAPVLCAGITVYKALKESNVQPGQIIAIVGAGGGLGSLACQYAKACGHKVLAISSGAAKRAMCLYDLGADYFVDYKSSNMTEEVKQVTGGGPHAAMIVSSVEEPFHQAAKYIRPGGTIVVVGLPPGGMTTDFFSLVTQKISVKGSYVGNRTETEEALAIIVRSGFRVQFNVVDFAELPKTYELMETGQMKGRTVLKIGKDASGYPDRRSQFFGDTSPVRYNNEAKGYVSGALGQAIDKAGRDFRSDTVTVPTEPVMQAIINASTFGDDIYDEGGDPAVNAFQDKIKALTGKEAALFVLSGTQGNQICLRTHLHQPPHTILLDYRAHVQTWETGAIPLLSQATVTGVEPKNGVHLTLDDIKDRIVEENNFHFPPTRIVSLENTLGGSILPLRDAREISNYVRNVRVPPGRPRIAMHLDGARLLEAVTAERVDIKEYLSYFDSASICLSKGCGAPMGSVIVGTKEFIDRTIWFRKMFGGATRQTGMMAAAASAALDHNLPLLPEVHARTRRVADYLRRIGYEFLMPVDTNMIVLDLKKMGIPGDAIVEYCKKQGLYTFPSGRLAFHHQISDDGISRLQKALMELMTDRRRF</sequence>
<comment type="similarity">
    <text evidence="4 12">Belongs to the zinc-containing alcohol dehydrogenase family.</text>
</comment>
<keyword evidence="8" id="KW-0663">Pyridoxal phosphate</keyword>
<comment type="cofactor">
    <cofactor evidence="1">
        <name>pyridoxal 5'-phosphate</name>
        <dbReference type="ChEBI" id="CHEBI:597326"/>
    </cofactor>
</comment>
<dbReference type="SMART" id="SM00829">
    <property type="entry name" value="PKS_ER"/>
    <property type="match status" value="1"/>
</dbReference>
<dbReference type="Pfam" id="PF00107">
    <property type="entry name" value="ADH_zinc_N"/>
    <property type="match status" value="1"/>
</dbReference>
<dbReference type="InterPro" id="IPR015422">
    <property type="entry name" value="PyrdxlP-dep_Trfase_small"/>
</dbReference>
<evidence type="ECO:0000256" key="11">
    <source>
        <dbReference type="ARBA" id="ARBA00023239"/>
    </source>
</evidence>
<dbReference type="InterPro" id="IPR023603">
    <property type="entry name" value="Low_specificity_L-TA-like"/>
</dbReference>
<dbReference type="FunFam" id="3.40.640.10:FF:000030">
    <property type="entry name" value="Low-specificity L-threonine aldolase"/>
    <property type="match status" value="1"/>
</dbReference>
<evidence type="ECO:0000256" key="5">
    <source>
        <dbReference type="ARBA" id="ARBA00013190"/>
    </source>
</evidence>
<dbReference type="EC" id="1.1.1.1" evidence="5"/>
<dbReference type="SUPFAM" id="SSF51735">
    <property type="entry name" value="NAD(P)-binding Rossmann-fold domains"/>
    <property type="match status" value="1"/>
</dbReference>
<dbReference type="GO" id="GO:0044283">
    <property type="term" value="P:small molecule biosynthetic process"/>
    <property type="evidence" value="ECO:0007669"/>
    <property type="project" value="UniProtKB-ARBA"/>
</dbReference>
<dbReference type="Proteomes" id="UP000325780">
    <property type="component" value="Unassembled WGS sequence"/>
</dbReference>
<dbReference type="PROSITE" id="PS00059">
    <property type="entry name" value="ADH_ZINC"/>
    <property type="match status" value="1"/>
</dbReference>
<evidence type="ECO:0000256" key="7">
    <source>
        <dbReference type="ARBA" id="ARBA00022833"/>
    </source>
</evidence>
<keyword evidence="16" id="KW-1185">Reference proteome</keyword>
<evidence type="ECO:0000256" key="6">
    <source>
        <dbReference type="ARBA" id="ARBA00022723"/>
    </source>
</evidence>
<dbReference type="PANTHER" id="PTHR42940">
    <property type="entry name" value="ALCOHOL DEHYDROGENASE 1-RELATED"/>
    <property type="match status" value="1"/>
</dbReference>
<dbReference type="OrthoDB" id="10261951at2759"/>
<protein>
    <recommendedName>
        <fullName evidence="5">alcohol dehydrogenase</fullName>
        <ecNumber evidence="5">1.1.1.1</ecNumber>
    </recommendedName>
</protein>
<feature type="compositionally biased region" description="Polar residues" evidence="13">
    <location>
        <begin position="12"/>
        <end position="28"/>
    </location>
</feature>
<dbReference type="SUPFAM" id="SSF53383">
    <property type="entry name" value="PLP-dependent transferases"/>
    <property type="match status" value="1"/>
</dbReference>
<evidence type="ECO:0000256" key="9">
    <source>
        <dbReference type="ARBA" id="ARBA00023002"/>
    </source>
</evidence>
<dbReference type="PANTHER" id="PTHR42940:SF3">
    <property type="entry name" value="ALCOHOL DEHYDROGENASE 1-RELATED"/>
    <property type="match status" value="1"/>
</dbReference>
<comment type="cofactor">
    <cofactor evidence="2 12">
        <name>Zn(2+)</name>
        <dbReference type="ChEBI" id="CHEBI:29105"/>
    </cofactor>
</comment>
<evidence type="ECO:0000256" key="1">
    <source>
        <dbReference type="ARBA" id="ARBA00001933"/>
    </source>
</evidence>
<evidence type="ECO:0000256" key="13">
    <source>
        <dbReference type="SAM" id="MobiDB-lite"/>
    </source>
</evidence>
<keyword evidence="9" id="KW-0560">Oxidoreductase</keyword>
<evidence type="ECO:0000256" key="2">
    <source>
        <dbReference type="ARBA" id="ARBA00001947"/>
    </source>
</evidence>
<keyword evidence="15" id="KW-0808">Transferase</keyword>
<evidence type="ECO:0000256" key="3">
    <source>
        <dbReference type="ARBA" id="ARBA00006966"/>
    </source>
</evidence>
<dbReference type="InterPro" id="IPR002328">
    <property type="entry name" value="ADH_Zn_CS"/>
</dbReference>
<dbReference type="FunFam" id="3.90.180.10:FF:000002">
    <property type="entry name" value="Alcohol dehydrogenase AdhP"/>
    <property type="match status" value="1"/>
</dbReference>
<feature type="domain" description="Enoyl reductase (ER)" evidence="14">
    <location>
        <begin position="58"/>
        <end position="385"/>
    </location>
</feature>
<proteinExistence type="inferred from homology"/>
<dbReference type="InterPro" id="IPR036291">
    <property type="entry name" value="NAD(P)-bd_dom_sf"/>
</dbReference>
<dbReference type="GO" id="GO:0016740">
    <property type="term" value="F:transferase activity"/>
    <property type="evidence" value="ECO:0007669"/>
    <property type="project" value="UniProtKB-KW"/>
</dbReference>
<accession>A0A5N6TKB0</accession>
<dbReference type="InterPro" id="IPR013154">
    <property type="entry name" value="ADH-like_N"/>
</dbReference>
<dbReference type="Gene3D" id="3.90.1150.10">
    <property type="entry name" value="Aspartate Aminotransferase, domain 1"/>
    <property type="match status" value="1"/>
</dbReference>
<dbReference type="GO" id="GO:0016829">
    <property type="term" value="F:lyase activity"/>
    <property type="evidence" value="ECO:0007669"/>
    <property type="project" value="UniProtKB-KW"/>
</dbReference>
<gene>
    <name evidence="15" type="ORF">BDV25DRAFT_169669</name>
</gene>
<keyword evidence="10" id="KW-0520">NAD</keyword>
<organism evidence="15 16">
    <name type="scientific">Aspergillus avenaceus</name>
    <dbReference type="NCBI Taxonomy" id="36643"/>
    <lineage>
        <taxon>Eukaryota</taxon>
        <taxon>Fungi</taxon>
        <taxon>Dikarya</taxon>
        <taxon>Ascomycota</taxon>
        <taxon>Pezizomycotina</taxon>
        <taxon>Eurotiomycetes</taxon>
        <taxon>Eurotiomycetidae</taxon>
        <taxon>Eurotiales</taxon>
        <taxon>Aspergillaceae</taxon>
        <taxon>Aspergillus</taxon>
        <taxon>Aspergillus subgen. Circumdati</taxon>
    </lineage>
</organism>
<comment type="similarity">
    <text evidence="3">Belongs to the threonine aldolase family.</text>
</comment>
<dbReference type="SUPFAM" id="SSF50129">
    <property type="entry name" value="GroES-like"/>
    <property type="match status" value="1"/>
</dbReference>
<dbReference type="Pfam" id="PF01212">
    <property type="entry name" value="Beta_elim_lyase"/>
    <property type="match status" value="1"/>
</dbReference>
<keyword evidence="6 12" id="KW-0479">Metal-binding</keyword>
<dbReference type="NCBIfam" id="NF041359">
    <property type="entry name" value="GntG_guanitoxin"/>
    <property type="match status" value="1"/>
</dbReference>
<dbReference type="CDD" id="cd08297">
    <property type="entry name" value="CAD3"/>
    <property type="match status" value="1"/>
</dbReference>
<dbReference type="InterPro" id="IPR013149">
    <property type="entry name" value="ADH-like_C"/>
</dbReference>